<gene>
    <name evidence="2" type="primary">epsE_2</name>
    <name evidence="2" type="ORF">DEAC_c30420</name>
</gene>
<evidence type="ECO:0000313" key="3">
    <source>
        <dbReference type="Proteomes" id="UP000036356"/>
    </source>
</evidence>
<comment type="caution">
    <text evidence="2">The sequence shown here is derived from an EMBL/GenBank/DDBJ whole genome shotgun (WGS) entry which is preliminary data.</text>
</comment>
<dbReference type="Proteomes" id="UP000036356">
    <property type="component" value="Unassembled WGS sequence"/>
</dbReference>
<dbReference type="InterPro" id="IPR029044">
    <property type="entry name" value="Nucleotide-diphossugar_trans"/>
</dbReference>
<keyword evidence="3" id="KW-1185">Reference proteome</keyword>
<evidence type="ECO:0000259" key="1">
    <source>
        <dbReference type="Pfam" id="PF00535"/>
    </source>
</evidence>
<dbReference type="PATRIC" id="fig|476652.3.peg.3201"/>
<dbReference type="PANTHER" id="PTHR22916:SF3">
    <property type="entry name" value="UDP-GLCNAC:BETAGAL BETA-1,3-N-ACETYLGLUCOSAMINYLTRANSFERASE-LIKE PROTEIN 1"/>
    <property type="match status" value="1"/>
</dbReference>
<feature type="domain" description="Glycosyltransferase 2-like" evidence="1">
    <location>
        <begin position="10"/>
        <end position="181"/>
    </location>
</feature>
<dbReference type="SUPFAM" id="SSF53448">
    <property type="entry name" value="Nucleotide-diphospho-sugar transferases"/>
    <property type="match status" value="1"/>
</dbReference>
<name>A0A0J1FNN4_9FIRM</name>
<proteinExistence type="predicted"/>
<dbReference type="Gene3D" id="3.90.550.10">
    <property type="entry name" value="Spore Coat Polysaccharide Biosynthesis Protein SpsA, Chain A"/>
    <property type="match status" value="1"/>
</dbReference>
<dbReference type="PANTHER" id="PTHR22916">
    <property type="entry name" value="GLYCOSYLTRANSFERASE"/>
    <property type="match status" value="1"/>
</dbReference>
<evidence type="ECO:0000313" key="2">
    <source>
        <dbReference type="EMBL" id="KLU65075.1"/>
    </source>
</evidence>
<sequence>MQEETLIQVSIIVLTYNHAAYIRQAIDSILMQKVNFNYEILVGDDCSTDGSQEILKEYESKYPQIFRLFLRETNIGPTKNLFQLYQSANGEYIAQLESDDYWSDECKLQKQIDFLNQNEEYIGCSHLCTVVDEDGEAILEKNQNQTDSYWYYSKSEYTLEDCEKGKYPGHFCSMAFRNIFKNSQHDFSILYRAHNFIGDRTIGLLLSISGKVYRIDESMSCYRLVEKKEKGNWQSLARKKNRRYEEYHYLRQLEKYVQKELHQDFQMIDTRKDKLVCAAVVLLNNKSFENLKVVLLMILDSGRILQSMKLAVSAIVQKIYYRKIFGEDKPVKF</sequence>
<dbReference type="AlphaFoldDB" id="A0A0J1FNN4"/>
<dbReference type="Pfam" id="PF00535">
    <property type="entry name" value="Glycos_transf_2"/>
    <property type="match status" value="1"/>
</dbReference>
<reference evidence="2 3" key="1">
    <citation type="submission" date="2015-06" db="EMBL/GenBank/DDBJ databases">
        <title>Draft genome of the moderately acidophilic sulfate reducer Candidatus Desulfosporosinus acididurans strain M1.</title>
        <authorList>
            <person name="Poehlein A."/>
            <person name="Petzsch P."/>
            <person name="Johnson B.D."/>
            <person name="Schloemann M."/>
            <person name="Daniel R."/>
            <person name="Muehling M."/>
        </authorList>
    </citation>
    <scope>NUCLEOTIDE SEQUENCE [LARGE SCALE GENOMIC DNA]</scope>
    <source>
        <strain evidence="2 3">M1</strain>
    </source>
</reference>
<accession>A0A0J1FNN4</accession>
<dbReference type="EC" id="2.4.-.-" evidence="2"/>
<dbReference type="InterPro" id="IPR001173">
    <property type="entry name" value="Glyco_trans_2-like"/>
</dbReference>
<keyword evidence="2" id="KW-0328">Glycosyltransferase</keyword>
<dbReference type="RefSeq" id="WP_053006457.1">
    <property type="nucleotide sequence ID" value="NZ_LDZY01000010.1"/>
</dbReference>
<organism evidence="2 3">
    <name type="scientific">Desulfosporosinus acididurans</name>
    <dbReference type="NCBI Taxonomy" id="476652"/>
    <lineage>
        <taxon>Bacteria</taxon>
        <taxon>Bacillati</taxon>
        <taxon>Bacillota</taxon>
        <taxon>Clostridia</taxon>
        <taxon>Eubacteriales</taxon>
        <taxon>Desulfitobacteriaceae</taxon>
        <taxon>Desulfosporosinus</taxon>
    </lineage>
</organism>
<dbReference type="STRING" id="476652.DEAC_c30420"/>
<dbReference type="EMBL" id="LDZY01000010">
    <property type="protein sequence ID" value="KLU65075.1"/>
    <property type="molecule type" value="Genomic_DNA"/>
</dbReference>
<protein>
    <submittedName>
        <fullName evidence="2">Putative glycosyltransferase EpsE</fullName>
        <ecNumber evidence="2">2.4.-.-</ecNumber>
    </submittedName>
</protein>
<keyword evidence="2" id="KW-0808">Transferase</keyword>
<dbReference type="GO" id="GO:0016758">
    <property type="term" value="F:hexosyltransferase activity"/>
    <property type="evidence" value="ECO:0007669"/>
    <property type="project" value="UniProtKB-ARBA"/>
</dbReference>